<protein>
    <submittedName>
        <fullName evidence="1">DUF2750 domain-containing protein</fullName>
    </submittedName>
</protein>
<dbReference type="Pfam" id="PF11042">
    <property type="entry name" value="DUF2750"/>
    <property type="match status" value="1"/>
</dbReference>
<comment type="caution">
    <text evidence="1">The sequence shown here is derived from an EMBL/GenBank/DDBJ whole genome shotgun (WGS) entry which is preliminary data.</text>
</comment>
<evidence type="ECO:0000313" key="1">
    <source>
        <dbReference type="EMBL" id="RVT85018.1"/>
    </source>
</evidence>
<sequence>MSISSAHAAVFYQEVARNGRLWTIRDKEGFPAPMNSDGKRAQPFWSTKSRAEKIIATVPAYFGFVPYELELREFLERWAPGLAKDGLLVGVNWSGASATGFDLDPDRVLKNILAQTQS</sequence>
<dbReference type="AlphaFoldDB" id="A0A3S2UUI0"/>
<accession>A0A3S2UUI0</accession>
<gene>
    <name evidence="1" type="ORF">EOD73_12945</name>
</gene>
<proteinExistence type="predicted"/>
<organism evidence="1 2">
    <name type="scientific">Inhella crocodyli</name>
    <dbReference type="NCBI Taxonomy" id="2499851"/>
    <lineage>
        <taxon>Bacteria</taxon>
        <taxon>Pseudomonadati</taxon>
        <taxon>Pseudomonadota</taxon>
        <taxon>Betaproteobacteria</taxon>
        <taxon>Burkholderiales</taxon>
        <taxon>Sphaerotilaceae</taxon>
        <taxon>Inhella</taxon>
    </lineage>
</organism>
<dbReference type="EMBL" id="SACM01000003">
    <property type="protein sequence ID" value="RVT85018.1"/>
    <property type="molecule type" value="Genomic_DNA"/>
</dbReference>
<name>A0A3S2UUI0_9BURK</name>
<reference evidence="1 2" key="1">
    <citation type="submission" date="2019-01" db="EMBL/GenBank/DDBJ databases">
        <authorList>
            <person name="Chen W.-M."/>
        </authorList>
    </citation>
    <scope>NUCLEOTIDE SEQUENCE [LARGE SCALE GENOMIC DNA]</scope>
    <source>
        <strain evidence="1 2">CCP-18</strain>
    </source>
</reference>
<evidence type="ECO:0000313" key="2">
    <source>
        <dbReference type="Proteomes" id="UP000288587"/>
    </source>
</evidence>
<dbReference type="OrthoDB" id="2936081at2"/>
<dbReference type="InterPro" id="IPR021284">
    <property type="entry name" value="DUF2750"/>
</dbReference>
<dbReference type="RefSeq" id="WP_127683420.1">
    <property type="nucleotide sequence ID" value="NZ_SACM01000003.1"/>
</dbReference>
<keyword evidence="2" id="KW-1185">Reference proteome</keyword>
<dbReference type="Proteomes" id="UP000288587">
    <property type="component" value="Unassembled WGS sequence"/>
</dbReference>